<reference evidence="1" key="1">
    <citation type="submission" date="2021-01" db="EMBL/GenBank/DDBJ databases">
        <authorList>
            <person name="Kaushik A."/>
        </authorList>
    </citation>
    <scope>NUCLEOTIDE SEQUENCE</scope>
    <source>
        <strain evidence="1">AG3-1AP</strain>
    </source>
</reference>
<evidence type="ECO:0000313" key="1">
    <source>
        <dbReference type="EMBL" id="CAE6446126.1"/>
    </source>
</evidence>
<dbReference type="Proteomes" id="UP000663831">
    <property type="component" value="Unassembled WGS sequence"/>
</dbReference>
<evidence type="ECO:0000313" key="2">
    <source>
        <dbReference type="Proteomes" id="UP000663831"/>
    </source>
</evidence>
<comment type="caution">
    <text evidence="1">The sequence shown here is derived from an EMBL/GenBank/DDBJ whole genome shotgun (WGS) entry which is preliminary data.</text>
</comment>
<accession>A0A8H3B269</accession>
<dbReference type="EMBL" id="CAJMWV010001785">
    <property type="protein sequence ID" value="CAE6446126.1"/>
    <property type="molecule type" value="Genomic_DNA"/>
</dbReference>
<sequence length="351" mass="40100">MTFTDSRPVPYTTFETILDLERGPLCAQLTFLLTGAHVLPSCIRLLKQYCNGQIRLFDYAYGYLCLQVINLSIEVAKLAQVNDLSGFLQSVNRSLGGTHDRVITEDLSVYIRKWEAKEFAPYGQHLHPADKLLGWRSNSSTGHMVALSRAGGFTILDMVFLLVEIWKDRGEFLKCLRSALQLRNYAGWCGIFHLMHNTLVRIHGMPPVKGQVFDEEYNWKTLGDIIQRYALCAHQYEEPTISYLLKNRPNNDREKPRTSALNPADLDQIVEAYINKASQQPTVRYAHPTRLFAFTMMNCYLDEFRFVSHVTRITEAALSNSWKQLGMMNGEGKTIWGYFTDSVLSTLIVVP</sequence>
<gene>
    <name evidence="1" type="ORF">RDB_LOCUS60159</name>
</gene>
<dbReference type="AlphaFoldDB" id="A0A8H3B269"/>
<protein>
    <submittedName>
        <fullName evidence="1">Uncharacterized protein</fullName>
    </submittedName>
</protein>
<name>A0A8H3B269_9AGAM</name>
<proteinExistence type="predicted"/>
<organism evidence="1 2">
    <name type="scientific">Rhizoctonia solani</name>
    <dbReference type="NCBI Taxonomy" id="456999"/>
    <lineage>
        <taxon>Eukaryota</taxon>
        <taxon>Fungi</taxon>
        <taxon>Dikarya</taxon>
        <taxon>Basidiomycota</taxon>
        <taxon>Agaricomycotina</taxon>
        <taxon>Agaricomycetes</taxon>
        <taxon>Cantharellales</taxon>
        <taxon>Ceratobasidiaceae</taxon>
        <taxon>Rhizoctonia</taxon>
    </lineage>
</organism>